<organism evidence="1">
    <name type="scientific">Phaffia rhodozyma</name>
    <name type="common">Yeast</name>
    <name type="synonym">Xanthophyllomyces dendrorhous</name>
    <dbReference type="NCBI Taxonomy" id="264483"/>
    <lineage>
        <taxon>Eukaryota</taxon>
        <taxon>Fungi</taxon>
        <taxon>Dikarya</taxon>
        <taxon>Basidiomycota</taxon>
        <taxon>Agaricomycotina</taxon>
        <taxon>Tremellomycetes</taxon>
        <taxon>Cystofilobasidiales</taxon>
        <taxon>Mrakiaceae</taxon>
        <taxon>Phaffia</taxon>
    </lineage>
</organism>
<proteinExistence type="predicted"/>
<dbReference type="Gene3D" id="3.30.450.70">
    <property type="match status" value="1"/>
</dbReference>
<evidence type="ECO:0000313" key="1">
    <source>
        <dbReference type="EMBL" id="CDZ96374.1"/>
    </source>
</evidence>
<dbReference type="AlphaFoldDB" id="A0A0F7SGF2"/>
<dbReference type="GO" id="GO:0006888">
    <property type="term" value="P:endoplasmic reticulum to Golgi vesicle-mediated transport"/>
    <property type="evidence" value="ECO:0007669"/>
    <property type="project" value="InterPro"/>
</dbReference>
<name>A0A0F7SGF2_PHARH</name>
<dbReference type="InterPro" id="IPR006722">
    <property type="entry name" value="Sedlin"/>
</dbReference>
<dbReference type="GO" id="GO:0005737">
    <property type="term" value="C:cytoplasm"/>
    <property type="evidence" value="ECO:0007669"/>
    <property type="project" value="GOC"/>
</dbReference>
<sequence>MDSTQSNISIRLVAYISPQNTPIYFRSYPASSSPQADLVHWHHAFAALDHVDGQTAPSSAGGKEGYFGLIMVLDELAVYGYKPSSNITIIVSFQLKSQPIRDSDVLTIFHALHQAYLLTISNPFHPQPILSNPAARDRWNPKNFEGNKQLEKRLGEIVAKLA</sequence>
<protein>
    <submittedName>
        <fullName evidence="1">Uncharacterized conserved protein</fullName>
    </submittedName>
</protein>
<accession>A0A0F7SGF2</accession>
<dbReference type="SUPFAM" id="SSF64356">
    <property type="entry name" value="SNARE-like"/>
    <property type="match status" value="1"/>
</dbReference>
<dbReference type="PANTHER" id="PTHR12403">
    <property type="entry name" value="TRAFFICKING PROTEIN PARTICLE COMPLEX SUBUNIT 2"/>
    <property type="match status" value="1"/>
</dbReference>
<dbReference type="EMBL" id="LN483143">
    <property type="protein sequence ID" value="CDZ96374.1"/>
    <property type="molecule type" value="Genomic_DNA"/>
</dbReference>
<dbReference type="Pfam" id="PF04628">
    <property type="entry name" value="Sedlin_N"/>
    <property type="match status" value="1"/>
</dbReference>
<dbReference type="InterPro" id="IPR011012">
    <property type="entry name" value="Longin-like_dom_sf"/>
</dbReference>
<reference evidence="1" key="1">
    <citation type="submission" date="2014-08" db="EMBL/GenBank/DDBJ databases">
        <authorList>
            <person name="Sharma Rahul"/>
            <person name="Thines Marco"/>
        </authorList>
    </citation>
    <scope>NUCLEOTIDE SEQUENCE</scope>
</reference>